<protein>
    <submittedName>
        <fullName evidence="2">TerB family tellurite resistance protein</fullName>
    </submittedName>
</protein>
<feature type="coiled-coil region" evidence="1">
    <location>
        <begin position="12"/>
        <end position="39"/>
    </location>
</feature>
<gene>
    <name evidence="2" type="ORF">E0F88_27000</name>
</gene>
<keyword evidence="1" id="KW-0175">Coiled coil</keyword>
<name>A0A4R5DGB2_9BACT</name>
<reference evidence="2 3" key="1">
    <citation type="submission" date="2019-03" db="EMBL/GenBank/DDBJ databases">
        <title>Dyadobacter AR-3-6 sp. nov., isolated from arctic soil.</title>
        <authorList>
            <person name="Chaudhary D.K."/>
        </authorList>
    </citation>
    <scope>NUCLEOTIDE SEQUENCE [LARGE SCALE GENOMIC DNA]</scope>
    <source>
        <strain evidence="2 3">AR-3-6</strain>
    </source>
</reference>
<proteinExistence type="predicted"/>
<sequence>MLLMITALSPSCHAQTAEVQQLILNIEKLNELRKILSELKAGYEILFKGYNTIKNISEGNFKLHQTFLNSLLKVSPQIKNYKRVGDIIRCQIELVQACQKASAGFSKNENFSKKELAYIDKVYSSLLSESLDNLDALSQVLTDDVLRASDDQRLSAIDNLYEQISDKLTFVRYFNSNAALLASQRANQTNDARILDALITPKP</sequence>
<comment type="caution">
    <text evidence="2">The sequence shown here is derived from an EMBL/GenBank/DDBJ whole genome shotgun (WGS) entry which is preliminary data.</text>
</comment>
<evidence type="ECO:0000313" key="2">
    <source>
        <dbReference type="EMBL" id="TDE10854.1"/>
    </source>
</evidence>
<organism evidence="2 3">
    <name type="scientific">Dyadobacter psychrotolerans</name>
    <dbReference type="NCBI Taxonomy" id="2541721"/>
    <lineage>
        <taxon>Bacteria</taxon>
        <taxon>Pseudomonadati</taxon>
        <taxon>Bacteroidota</taxon>
        <taxon>Cytophagia</taxon>
        <taxon>Cytophagales</taxon>
        <taxon>Spirosomataceae</taxon>
        <taxon>Dyadobacter</taxon>
    </lineage>
</organism>
<dbReference type="EMBL" id="SMFL01000014">
    <property type="protein sequence ID" value="TDE10854.1"/>
    <property type="molecule type" value="Genomic_DNA"/>
</dbReference>
<dbReference type="Proteomes" id="UP000294850">
    <property type="component" value="Unassembled WGS sequence"/>
</dbReference>
<dbReference type="OrthoDB" id="826958at2"/>
<evidence type="ECO:0000256" key="1">
    <source>
        <dbReference type="SAM" id="Coils"/>
    </source>
</evidence>
<accession>A0A4R5DGB2</accession>
<dbReference type="AlphaFoldDB" id="A0A4R5DGB2"/>
<evidence type="ECO:0000313" key="3">
    <source>
        <dbReference type="Proteomes" id="UP000294850"/>
    </source>
</evidence>
<keyword evidence="3" id="KW-1185">Reference proteome</keyword>